<keyword evidence="3" id="KW-1185">Reference proteome</keyword>
<dbReference type="InterPro" id="IPR052228">
    <property type="entry name" value="Sec_Metab_Biosynth_Oxidored"/>
</dbReference>
<dbReference type="PANTHER" id="PTHR47534:SF3">
    <property type="entry name" value="ALCOHOL DEHYDROGENASE-LIKE C-TERMINAL DOMAIN-CONTAINING PROTEIN"/>
    <property type="match status" value="1"/>
</dbReference>
<dbReference type="Pfam" id="PF00106">
    <property type="entry name" value="adh_short"/>
    <property type="match status" value="1"/>
</dbReference>
<dbReference type="PANTHER" id="PTHR47534">
    <property type="entry name" value="YALI0E05731P"/>
    <property type="match status" value="1"/>
</dbReference>
<evidence type="ECO:0008006" key="4">
    <source>
        <dbReference type="Google" id="ProtNLM"/>
    </source>
</evidence>
<dbReference type="EMBL" id="WVTA01000018">
    <property type="protein sequence ID" value="KAK3197441.1"/>
    <property type="molecule type" value="Genomic_DNA"/>
</dbReference>
<gene>
    <name evidence="2" type="ORF">GRF29_216g165814</name>
</gene>
<dbReference type="SUPFAM" id="SSF51735">
    <property type="entry name" value="NAD(P)-binding Rossmann-fold domains"/>
    <property type="match status" value="1"/>
</dbReference>
<dbReference type="GO" id="GO:0016491">
    <property type="term" value="F:oxidoreductase activity"/>
    <property type="evidence" value="ECO:0007669"/>
    <property type="project" value="UniProtKB-KW"/>
</dbReference>
<dbReference type="Proteomes" id="UP001280581">
    <property type="component" value="Unassembled WGS sequence"/>
</dbReference>
<organism evidence="2 3">
    <name type="scientific">Pseudopithomyces chartarum</name>
    <dbReference type="NCBI Taxonomy" id="1892770"/>
    <lineage>
        <taxon>Eukaryota</taxon>
        <taxon>Fungi</taxon>
        <taxon>Dikarya</taxon>
        <taxon>Ascomycota</taxon>
        <taxon>Pezizomycotina</taxon>
        <taxon>Dothideomycetes</taxon>
        <taxon>Pleosporomycetidae</taxon>
        <taxon>Pleosporales</taxon>
        <taxon>Massarineae</taxon>
        <taxon>Didymosphaeriaceae</taxon>
        <taxon>Pseudopithomyces</taxon>
    </lineage>
</organism>
<keyword evidence="1" id="KW-0560">Oxidoreductase</keyword>
<proteinExistence type="predicted"/>
<evidence type="ECO:0000256" key="1">
    <source>
        <dbReference type="ARBA" id="ARBA00023002"/>
    </source>
</evidence>
<dbReference type="Gene3D" id="3.40.50.720">
    <property type="entry name" value="NAD(P)-binding Rossmann-like Domain"/>
    <property type="match status" value="1"/>
</dbReference>
<evidence type="ECO:0000313" key="2">
    <source>
        <dbReference type="EMBL" id="KAK3197441.1"/>
    </source>
</evidence>
<sequence>MVAYKHVKAANALISDDNAPRVAVFVGGTSGIGNLTIRALVGTGASLRIYLVGRKASEERTRLFIQELRGTNPRTEIIWTEGEVSLLAETARICNDIKSKESQVDLLFLTTGYAPFGARRETSEGIEISQSLSYYTRMLFTLHLLPLLKRSEHGRVVTVLGGGMERFGLNLDDLDLKKPGSWGAMKAQPHYFASNTVFLDKLAAENHDIVFMHTCPGWVDTGNVWRSLDADQWILSWMVGLHAGADFRSAAYLHLPLSG</sequence>
<name>A0AAN6RAU3_9PLEO</name>
<accession>A0AAN6RAU3</accession>
<dbReference type="AlphaFoldDB" id="A0AAN6RAU3"/>
<protein>
    <recommendedName>
        <fullName evidence="4">NAD(P)-binding protein</fullName>
    </recommendedName>
</protein>
<dbReference type="InterPro" id="IPR036291">
    <property type="entry name" value="NAD(P)-bd_dom_sf"/>
</dbReference>
<reference evidence="2 3" key="1">
    <citation type="submission" date="2021-02" db="EMBL/GenBank/DDBJ databases">
        <title>Genome assembly of Pseudopithomyces chartarum.</title>
        <authorList>
            <person name="Jauregui R."/>
            <person name="Singh J."/>
            <person name="Voisey C."/>
        </authorList>
    </citation>
    <scope>NUCLEOTIDE SEQUENCE [LARGE SCALE GENOMIC DNA]</scope>
    <source>
        <strain evidence="2 3">AGR01</strain>
    </source>
</reference>
<evidence type="ECO:0000313" key="3">
    <source>
        <dbReference type="Proteomes" id="UP001280581"/>
    </source>
</evidence>
<comment type="caution">
    <text evidence="2">The sequence shown here is derived from an EMBL/GenBank/DDBJ whole genome shotgun (WGS) entry which is preliminary data.</text>
</comment>
<dbReference type="InterPro" id="IPR002347">
    <property type="entry name" value="SDR_fam"/>
</dbReference>